<evidence type="ECO:0000259" key="4">
    <source>
        <dbReference type="PROSITE" id="PS51670"/>
    </source>
</evidence>
<keyword evidence="3" id="KW-0732">Signal</keyword>
<evidence type="ECO:0000256" key="3">
    <source>
        <dbReference type="SAM" id="SignalP"/>
    </source>
</evidence>
<evidence type="ECO:0000256" key="1">
    <source>
        <dbReference type="PROSITE-ProRule" id="PRU01005"/>
    </source>
</evidence>
<feature type="signal peptide" evidence="3">
    <location>
        <begin position="1"/>
        <end position="17"/>
    </location>
</feature>
<name>A0A811KD31_9BILA</name>
<dbReference type="Pfam" id="PF01549">
    <property type="entry name" value="ShK"/>
    <property type="match status" value="2"/>
</dbReference>
<feature type="chain" id="PRO_5035594810" description="ShKT domain-containing protein" evidence="3">
    <location>
        <begin position="18"/>
        <end position="338"/>
    </location>
</feature>
<feature type="domain" description="ShKT" evidence="4">
    <location>
        <begin position="59"/>
        <end position="95"/>
    </location>
</feature>
<comment type="caution">
    <text evidence="1">Lacks conserved residue(s) required for the propagation of feature annotation.</text>
</comment>
<evidence type="ECO:0000256" key="2">
    <source>
        <dbReference type="SAM" id="MobiDB-lite"/>
    </source>
</evidence>
<dbReference type="PROSITE" id="PS51670">
    <property type="entry name" value="SHKT"/>
    <property type="match status" value="1"/>
</dbReference>
<dbReference type="OrthoDB" id="5974165at2759"/>
<gene>
    <name evidence="5" type="ORF">BOKJ2_LOCUS5409</name>
</gene>
<keyword evidence="6" id="KW-1185">Reference proteome</keyword>
<dbReference type="EMBL" id="CAJFDH010000003">
    <property type="protein sequence ID" value="CAD5214071.1"/>
    <property type="molecule type" value="Genomic_DNA"/>
</dbReference>
<sequence length="338" mass="37178">MKILLLLLSLALIQVKAQDCVDKDTEYCKAIAGACNTVENFEDSKKSCRYTCQHCDNDCRDTQPCDSIVRVGACNINHPEFTMISGWCAKSCGLCTPRQFPTPPKIFSSLSKKALELPKATSRFLWDKVKKGAKAVGNALKNVELDASVSLPIYGVDCEAKLRLHPDNSSLFGVGFRTKNLPVNVGLDLLVKTTQVNKDPAKSITSLATPSFSKNDEEHFFTLGAVDDMANQTNGFNMDGFGQINYEVMSSQMSDAAFRKEEIENMKKQKAAENSDNKGSSQSNTDDTQDSSNQSNGASNGQSVNKPNQGGYENNGQYREVRYDPCAIYYCPPSVWYG</sequence>
<evidence type="ECO:0000313" key="6">
    <source>
        <dbReference type="Proteomes" id="UP000614601"/>
    </source>
</evidence>
<protein>
    <recommendedName>
        <fullName evidence="4">ShKT domain-containing protein</fullName>
    </recommendedName>
</protein>
<feature type="compositionally biased region" description="Low complexity" evidence="2">
    <location>
        <begin position="280"/>
        <end position="305"/>
    </location>
</feature>
<feature type="compositionally biased region" description="Polar residues" evidence="2">
    <location>
        <begin position="306"/>
        <end position="316"/>
    </location>
</feature>
<reference evidence="5" key="1">
    <citation type="submission" date="2020-09" db="EMBL/GenBank/DDBJ databases">
        <authorList>
            <person name="Kikuchi T."/>
        </authorList>
    </citation>
    <scope>NUCLEOTIDE SEQUENCE</scope>
    <source>
        <strain evidence="5">SH1</strain>
    </source>
</reference>
<dbReference type="InterPro" id="IPR003582">
    <property type="entry name" value="ShKT_dom"/>
</dbReference>
<comment type="caution">
    <text evidence="5">The sequence shown here is derived from an EMBL/GenBank/DDBJ whole genome shotgun (WGS) entry which is preliminary data.</text>
</comment>
<feature type="compositionally biased region" description="Basic and acidic residues" evidence="2">
    <location>
        <begin position="266"/>
        <end position="276"/>
    </location>
</feature>
<feature type="region of interest" description="Disordered" evidence="2">
    <location>
        <begin position="266"/>
        <end position="316"/>
    </location>
</feature>
<organism evidence="5 6">
    <name type="scientific">Bursaphelenchus okinawaensis</name>
    <dbReference type="NCBI Taxonomy" id="465554"/>
    <lineage>
        <taxon>Eukaryota</taxon>
        <taxon>Metazoa</taxon>
        <taxon>Ecdysozoa</taxon>
        <taxon>Nematoda</taxon>
        <taxon>Chromadorea</taxon>
        <taxon>Rhabditida</taxon>
        <taxon>Tylenchina</taxon>
        <taxon>Tylenchomorpha</taxon>
        <taxon>Aphelenchoidea</taxon>
        <taxon>Aphelenchoididae</taxon>
        <taxon>Bursaphelenchus</taxon>
    </lineage>
</organism>
<evidence type="ECO:0000313" key="5">
    <source>
        <dbReference type="EMBL" id="CAD5214071.1"/>
    </source>
</evidence>
<proteinExistence type="predicted"/>
<dbReference type="Proteomes" id="UP000783686">
    <property type="component" value="Unassembled WGS sequence"/>
</dbReference>
<dbReference type="SMART" id="SM00254">
    <property type="entry name" value="ShKT"/>
    <property type="match status" value="2"/>
</dbReference>
<dbReference type="EMBL" id="CAJFCW020000003">
    <property type="protein sequence ID" value="CAG9102026.1"/>
    <property type="molecule type" value="Genomic_DNA"/>
</dbReference>
<dbReference type="AlphaFoldDB" id="A0A811KD31"/>
<dbReference type="Proteomes" id="UP000614601">
    <property type="component" value="Unassembled WGS sequence"/>
</dbReference>
<accession>A0A811KD31</accession>